<keyword evidence="2" id="KW-1185">Reference proteome</keyword>
<dbReference type="EMBL" id="FNAT01000008">
    <property type="protein sequence ID" value="SDF16890.1"/>
    <property type="molecule type" value="Genomic_DNA"/>
</dbReference>
<dbReference type="Proteomes" id="UP000198922">
    <property type="component" value="Unassembled WGS sequence"/>
</dbReference>
<gene>
    <name evidence="1" type="ORF">SAMN04488567_3548</name>
</gene>
<proteinExistence type="predicted"/>
<protein>
    <submittedName>
        <fullName evidence="1">Uncharacterized protein</fullName>
    </submittedName>
</protein>
<accession>A0A1G7IW35</accession>
<sequence length="761" mass="78025">MIGVGIGVGAWRRVAAAVPPAPAMLTLDALPRDGLVLDTGAAAGRDAAVLGLSGTGTPGRVVQGRARSLDDGGASSTPWADIATIDAGGDWSGALSCPRRTSWLAAEVRIRDNPAVGAQSAERFGAGHVIAIWGQSEWDRMLNPFFDGTAKAGVTHPGDVTHIYHGRSLSGSHAGTGAAGVRAVTVDAATAATADCTSAMIAMANTLSAARPGEKFAVLWQTLSGTSWEAAADDAIATRRWIDDRAVHDHAVPDGSGRVGAVIHSWFAAPGSLAEHYGAAAVPFFLGVDLSGAAVAVPGTITHTGGSYHADHTCAELYDYAHARLVPFGPHGFIEPADLDSATTLRGGGTAVRLANKQAAARSWRDTAALPALAGYFTPATFNATAVKLGHDDGAGGWTDHTHPDGGSDDGLPRLARFTALAALEGMGLAGWASPVFDNAAWQADGAYAEIWSSAGPITTNRIAGGLPPLGATFPHWTEVAGWQIDGVPAARAEIVAGRVRIYPNDGAFTDATVLSFGEGGGTGAIEWPEDARNALWRDLPLVDVGAPTVEGLPLRTLPDAALLASTVPGAAKFATTEAGPWFGSGAAGATIPAGTRQMTWYAKGRVDAFAGGTRSLFHVTGAKMDLQVLSNGALRYSLTDTAGQQVAQTTTPAGTITLGVSYEFLLAFDLAAGWLRLFVDGVQVGASAAFATTGEMDPARNMRLLHRISGDTPAGEWERLAIWIGQASADGALPGAAPHHEVTGPAATANADAWRQGAAA</sequence>
<dbReference type="AlphaFoldDB" id="A0A1G7IW35"/>
<reference evidence="2" key="1">
    <citation type="submission" date="2016-10" db="EMBL/GenBank/DDBJ databases">
        <authorList>
            <person name="Varghese N."/>
            <person name="Submissions S."/>
        </authorList>
    </citation>
    <scope>NUCLEOTIDE SEQUENCE [LARGE SCALE GENOMIC DNA]</scope>
    <source>
        <strain evidence="2">DSM 21424</strain>
    </source>
</reference>
<dbReference type="STRING" id="521013.SAMN04488567_3548"/>
<name>A0A1G7IW35_9RHOB</name>
<evidence type="ECO:0000313" key="1">
    <source>
        <dbReference type="EMBL" id="SDF16890.1"/>
    </source>
</evidence>
<organism evidence="1 2">
    <name type="scientific">Limimaricola pyoseonensis</name>
    <dbReference type="NCBI Taxonomy" id="521013"/>
    <lineage>
        <taxon>Bacteria</taxon>
        <taxon>Pseudomonadati</taxon>
        <taxon>Pseudomonadota</taxon>
        <taxon>Alphaproteobacteria</taxon>
        <taxon>Rhodobacterales</taxon>
        <taxon>Paracoccaceae</taxon>
        <taxon>Limimaricola</taxon>
    </lineage>
</organism>
<evidence type="ECO:0000313" key="2">
    <source>
        <dbReference type="Proteomes" id="UP000198922"/>
    </source>
</evidence>